<comment type="caution">
    <text evidence="2">The sequence shown here is derived from an EMBL/GenBank/DDBJ whole genome shotgun (WGS) entry which is preliminary data.</text>
</comment>
<evidence type="ECO:0000256" key="1">
    <source>
        <dbReference type="SAM" id="Phobius"/>
    </source>
</evidence>
<dbReference type="Proteomes" id="UP000029444">
    <property type="component" value="Unassembled WGS sequence"/>
</dbReference>
<feature type="transmembrane region" description="Helical" evidence="1">
    <location>
        <begin position="29"/>
        <end position="47"/>
    </location>
</feature>
<keyword evidence="1" id="KW-1133">Transmembrane helix</keyword>
<dbReference type="EMBL" id="ARXV01000003">
    <property type="protein sequence ID" value="KGD65831.1"/>
    <property type="molecule type" value="Genomic_DNA"/>
</dbReference>
<sequence>MRLLLVLTVVIAVVALLVASWQRGKRVFLITASVATVAAIFLIYGIVKPGKHDQITLPPEQIRLEITDTADSESGVRFSGRLFNDSELDLAGVTLRTKALSCEQGLQNCKPIETQEQQLLIFIPAGRDYRFSLVARHPDSETPPDKWDVDVVSRLAYPDP</sequence>
<evidence type="ECO:0000313" key="2">
    <source>
        <dbReference type="EMBL" id="KGD65831.1"/>
    </source>
</evidence>
<keyword evidence="1" id="KW-0472">Membrane</keyword>
<dbReference type="RefSeq" id="WP_035231040.1">
    <property type="nucleotide sequence ID" value="NZ_ARXV01000003.1"/>
</dbReference>
<evidence type="ECO:0000313" key="3">
    <source>
        <dbReference type="Proteomes" id="UP000029444"/>
    </source>
</evidence>
<proteinExistence type="predicted"/>
<reference evidence="2 3" key="1">
    <citation type="submission" date="2012-09" db="EMBL/GenBank/DDBJ databases">
        <title>Genome Sequence of alkane-degrading Bacterium Alcanivorax sp. 19-m-6.</title>
        <authorList>
            <person name="Lai Q."/>
            <person name="Shao Z."/>
        </authorList>
    </citation>
    <scope>NUCLEOTIDE SEQUENCE [LARGE SCALE GENOMIC DNA]</scope>
    <source>
        <strain evidence="2 3">19-m-6</strain>
    </source>
</reference>
<protein>
    <submittedName>
        <fullName evidence="2">Uncharacterized protein</fullName>
    </submittedName>
</protein>
<keyword evidence="3" id="KW-1185">Reference proteome</keyword>
<dbReference type="STRING" id="1177154.Y5S_01055"/>
<name>A0A095SMD7_9GAMM</name>
<organism evidence="2 3">
    <name type="scientific">Alcanivorax nanhaiticus</name>
    <dbReference type="NCBI Taxonomy" id="1177154"/>
    <lineage>
        <taxon>Bacteria</taxon>
        <taxon>Pseudomonadati</taxon>
        <taxon>Pseudomonadota</taxon>
        <taxon>Gammaproteobacteria</taxon>
        <taxon>Oceanospirillales</taxon>
        <taxon>Alcanivoracaceae</taxon>
        <taxon>Alcanivorax</taxon>
    </lineage>
</organism>
<gene>
    <name evidence="2" type="ORF">Y5S_01055</name>
</gene>
<dbReference type="OrthoDB" id="6078550at2"/>
<dbReference type="AlphaFoldDB" id="A0A095SMD7"/>
<accession>A0A095SMD7</accession>
<keyword evidence="1" id="KW-0812">Transmembrane</keyword>
<dbReference type="PATRIC" id="fig|1177154.3.peg.1072"/>